<dbReference type="GO" id="GO:0006099">
    <property type="term" value="P:tricarboxylic acid cycle"/>
    <property type="evidence" value="ECO:0007669"/>
    <property type="project" value="TreeGrafter"/>
</dbReference>
<evidence type="ECO:0000256" key="1">
    <source>
        <dbReference type="ARBA" id="ARBA00008571"/>
    </source>
</evidence>
<dbReference type="InterPro" id="IPR005631">
    <property type="entry name" value="SDH"/>
</dbReference>
<keyword evidence="3" id="KW-0143">Chaperone</keyword>
<dbReference type="SUPFAM" id="SSF109910">
    <property type="entry name" value="YgfY-like"/>
    <property type="match status" value="1"/>
</dbReference>
<gene>
    <name evidence="4" type="ORF">SAMN05216257_105242</name>
</gene>
<dbReference type="Pfam" id="PF03937">
    <property type="entry name" value="Sdh5"/>
    <property type="match status" value="1"/>
</dbReference>
<comment type="similarity">
    <text evidence="1">Belongs to the SdhE FAD assembly factor family.</text>
</comment>
<protein>
    <recommendedName>
        <fullName evidence="2">FAD assembly factor SdhE</fullName>
    </recommendedName>
</protein>
<proteinExistence type="inferred from homology"/>
<sequence>MGEAGIGETRKVQAMTEGAETREIRLKRLRLRSWRRGTKEMDLILGHFADRALEAMSTDELDLYEALLDEADQDLAGWAMGREAPPARFAGLMAQIMAHSGPRR</sequence>
<dbReference type="AlphaFoldDB" id="A0A1G9FLF4"/>
<organism evidence="4 5">
    <name type="scientific">Meinhardsimonia xiamenensis</name>
    <dbReference type="NCBI Taxonomy" id="990712"/>
    <lineage>
        <taxon>Bacteria</taxon>
        <taxon>Pseudomonadati</taxon>
        <taxon>Pseudomonadota</taxon>
        <taxon>Alphaproteobacteria</taxon>
        <taxon>Rhodobacterales</taxon>
        <taxon>Paracoccaceae</taxon>
        <taxon>Meinhardsimonia</taxon>
    </lineage>
</organism>
<dbReference type="EMBL" id="FNFV01000005">
    <property type="protein sequence ID" value="SDK89013.1"/>
    <property type="molecule type" value="Genomic_DNA"/>
</dbReference>
<keyword evidence="5" id="KW-1185">Reference proteome</keyword>
<dbReference type="InterPro" id="IPR036714">
    <property type="entry name" value="SDH_sf"/>
</dbReference>
<dbReference type="PANTHER" id="PTHR12469">
    <property type="entry name" value="PROTEIN EMI5 HOMOLOG, MITOCHONDRIAL"/>
    <property type="match status" value="1"/>
</dbReference>
<name>A0A1G9FLF4_9RHOB</name>
<evidence type="ECO:0000256" key="2">
    <source>
        <dbReference type="ARBA" id="ARBA00019418"/>
    </source>
</evidence>
<evidence type="ECO:0000256" key="3">
    <source>
        <dbReference type="ARBA" id="ARBA00023186"/>
    </source>
</evidence>
<accession>A0A1G9FLF4</accession>
<dbReference type="PANTHER" id="PTHR12469:SF2">
    <property type="entry name" value="SUCCINATE DEHYDROGENASE ASSEMBLY FACTOR 2, MITOCHONDRIAL"/>
    <property type="match status" value="1"/>
</dbReference>
<dbReference type="Proteomes" id="UP000199328">
    <property type="component" value="Unassembled WGS sequence"/>
</dbReference>
<dbReference type="Gene3D" id="1.10.150.250">
    <property type="entry name" value="Flavinator of succinate dehydrogenase"/>
    <property type="match status" value="1"/>
</dbReference>
<dbReference type="STRING" id="990712.SAMN05216257_105242"/>
<evidence type="ECO:0000313" key="5">
    <source>
        <dbReference type="Proteomes" id="UP000199328"/>
    </source>
</evidence>
<reference evidence="5" key="1">
    <citation type="submission" date="2016-10" db="EMBL/GenBank/DDBJ databases">
        <authorList>
            <person name="Varghese N."/>
            <person name="Submissions S."/>
        </authorList>
    </citation>
    <scope>NUCLEOTIDE SEQUENCE [LARGE SCALE GENOMIC DNA]</scope>
    <source>
        <strain evidence="5">CGMCC 1.10789</strain>
    </source>
</reference>
<evidence type="ECO:0000313" key="4">
    <source>
        <dbReference type="EMBL" id="SDK89013.1"/>
    </source>
</evidence>